<name>A0A1H7YDX9_STRJI</name>
<keyword evidence="5" id="KW-1185">Reference proteome</keyword>
<evidence type="ECO:0000259" key="3">
    <source>
        <dbReference type="PROSITE" id="PS51866"/>
    </source>
</evidence>
<dbReference type="PROSITE" id="PS51866">
    <property type="entry name" value="MOP"/>
    <property type="match status" value="2"/>
</dbReference>
<evidence type="ECO:0000313" key="5">
    <source>
        <dbReference type="Proteomes" id="UP000183015"/>
    </source>
</evidence>
<dbReference type="Gene3D" id="2.40.50.100">
    <property type="match status" value="2"/>
</dbReference>
<protein>
    <submittedName>
        <fullName evidence="4">Molybdate transport system regulatory protein</fullName>
    </submittedName>
</protein>
<dbReference type="Proteomes" id="UP000183015">
    <property type="component" value="Unassembled WGS sequence"/>
</dbReference>
<dbReference type="InterPro" id="IPR008995">
    <property type="entry name" value="Mo/tungstate-bd_C_term_dom"/>
</dbReference>
<proteinExistence type="predicted"/>
<dbReference type="AlphaFoldDB" id="A0A1H7YDX9"/>
<dbReference type="OrthoDB" id="122515at2"/>
<dbReference type="NCBIfam" id="TIGR00638">
    <property type="entry name" value="Mop"/>
    <property type="match status" value="2"/>
</dbReference>
<dbReference type="SUPFAM" id="SSF50331">
    <property type="entry name" value="MOP-like"/>
    <property type="match status" value="2"/>
</dbReference>
<gene>
    <name evidence="4" type="ORF">SAMN05414137_12832</name>
</gene>
<sequence>MSLSIRNQLPGTVTSVTAGPAMATVQARLAGGQTITAAITTDAATDLGLKPGTAVHAVVKATEVSLATGPVEGLSIRNQLPGTVTSVTPGAAMASVKVAIDGGELTAAITEQAASELALAPGTPVTALVKATDVSLSSD</sequence>
<dbReference type="eggNOG" id="COG4148">
    <property type="taxonomic scope" value="Bacteria"/>
</dbReference>
<feature type="domain" description="Mop" evidence="3">
    <location>
        <begin position="2"/>
        <end position="68"/>
    </location>
</feature>
<dbReference type="GO" id="GO:0015689">
    <property type="term" value="P:molybdate ion transport"/>
    <property type="evidence" value="ECO:0007669"/>
    <property type="project" value="InterPro"/>
</dbReference>
<feature type="domain" description="Mop" evidence="3">
    <location>
        <begin position="73"/>
        <end position="138"/>
    </location>
</feature>
<evidence type="ECO:0000256" key="1">
    <source>
        <dbReference type="ARBA" id="ARBA00022505"/>
    </source>
</evidence>
<dbReference type="RefSeq" id="WP_042457270.1">
    <property type="nucleotide sequence ID" value="NZ_BBPN01000046.1"/>
</dbReference>
<dbReference type="InterPro" id="IPR005116">
    <property type="entry name" value="Transp-assoc_OB_typ1"/>
</dbReference>
<dbReference type="STRING" id="235985.SAMN05414137_12832"/>
<dbReference type="EMBL" id="FOAZ01000028">
    <property type="protein sequence ID" value="SEM44101.1"/>
    <property type="molecule type" value="Genomic_DNA"/>
</dbReference>
<dbReference type="InterPro" id="IPR004606">
    <property type="entry name" value="Mop_domain"/>
</dbReference>
<dbReference type="Pfam" id="PF03459">
    <property type="entry name" value="TOBE"/>
    <property type="match status" value="2"/>
</dbReference>
<evidence type="ECO:0000256" key="2">
    <source>
        <dbReference type="PROSITE-ProRule" id="PRU01213"/>
    </source>
</evidence>
<accession>A0A1H7YDX9</accession>
<organism evidence="4 5">
    <name type="scientific">Streptacidiphilus jiangxiensis</name>
    <dbReference type="NCBI Taxonomy" id="235985"/>
    <lineage>
        <taxon>Bacteria</taxon>
        <taxon>Bacillati</taxon>
        <taxon>Actinomycetota</taxon>
        <taxon>Actinomycetes</taxon>
        <taxon>Kitasatosporales</taxon>
        <taxon>Streptomycetaceae</taxon>
        <taxon>Streptacidiphilus</taxon>
    </lineage>
</organism>
<evidence type="ECO:0000313" key="4">
    <source>
        <dbReference type="EMBL" id="SEM44101.1"/>
    </source>
</evidence>
<keyword evidence="1 2" id="KW-0500">Molybdenum</keyword>
<reference evidence="5" key="1">
    <citation type="submission" date="2016-10" db="EMBL/GenBank/DDBJ databases">
        <authorList>
            <person name="Varghese N."/>
        </authorList>
    </citation>
    <scope>NUCLEOTIDE SEQUENCE [LARGE SCALE GENOMIC DNA]</scope>
    <source>
        <strain evidence="5">DSM 45096 / BCRC 16803 / CGMCC 4.1857 / CIP 109030 / JCM 12277 / KCTC 19219 / NBRC 100920 / 33214</strain>
    </source>
</reference>